<accession>A0A0V0RKX6</accession>
<dbReference type="Proteomes" id="UP000054630">
    <property type="component" value="Unassembled WGS sequence"/>
</dbReference>
<comment type="caution">
    <text evidence="1">The sequence shown here is derived from an EMBL/GenBank/DDBJ whole genome shotgun (WGS) entry which is preliminary data.</text>
</comment>
<sequence>MCVKWCMQYASVLVGGDLFQAVGCGWLASGRLSIADAGMQIREGHFFISGDALSWVVLKINTIIYTTGDATQKPLKCCSLTANVQRIYFECRNVASLNTESGVSTFPELFNHYAFTEDCTSEDVAYSKCTDRSVHFNPITI</sequence>
<organism evidence="1 2">
    <name type="scientific">Trichinella nelsoni</name>
    <dbReference type="NCBI Taxonomy" id="6336"/>
    <lineage>
        <taxon>Eukaryota</taxon>
        <taxon>Metazoa</taxon>
        <taxon>Ecdysozoa</taxon>
        <taxon>Nematoda</taxon>
        <taxon>Enoplea</taxon>
        <taxon>Dorylaimia</taxon>
        <taxon>Trichinellida</taxon>
        <taxon>Trichinellidae</taxon>
        <taxon>Trichinella</taxon>
    </lineage>
</organism>
<evidence type="ECO:0000313" key="1">
    <source>
        <dbReference type="EMBL" id="KRX15002.1"/>
    </source>
</evidence>
<gene>
    <name evidence="1" type="ORF">T07_13418</name>
</gene>
<evidence type="ECO:0000313" key="2">
    <source>
        <dbReference type="Proteomes" id="UP000054630"/>
    </source>
</evidence>
<protein>
    <submittedName>
        <fullName evidence="1">Uncharacterized protein</fullName>
    </submittedName>
</protein>
<name>A0A0V0RKX6_9BILA</name>
<dbReference type="AlphaFoldDB" id="A0A0V0RKX6"/>
<keyword evidence="2" id="KW-1185">Reference proteome</keyword>
<proteinExistence type="predicted"/>
<reference evidence="1 2" key="1">
    <citation type="submission" date="2015-01" db="EMBL/GenBank/DDBJ databases">
        <title>Evolution of Trichinella species and genotypes.</title>
        <authorList>
            <person name="Korhonen P.K."/>
            <person name="Edoardo P."/>
            <person name="Giuseppe L.R."/>
            <person name="Gasser R.B."/>
        </authorList>
    </citation>
    <scope>NUCLEOTIDE SEQUENCE [LARGE SCALE GENOMIC DNA]</scope>
    <source>
        <strain evidence="1">ISS37</strain>
    </source>
</reference>
<dbReference type="OrthoDB" id="10287748at2759"/>
<dbReference type="EMBL" id="JYDL01000143">
    <property type="protein sequence ID" value="KRX15002.1"/>
    <property type="molecule type" value="Genomic_DNA"/>
</dbReference>